<keyword evidence="2" id="KW-0597">Phosphoprotein</keyword>
<evidence type="ECO:0000313" key="6">
    <source>
        <dbReference type="EMBL" id="VFK52138.1"/>
    </source>
</evidence>
<dbReference type="GO" id="GO:0016787">
    <property type="term" value="F:hydrolase activity"/>
    <property type="evidence" value="ECO:0007669"/>
    <property type="project" value="TreeGrafter"/>
</dbReference>
<organism evidence="5">
    <name type="scientific">Candidatus Kentrum sp. TUN</name>
    <dbReference type="NCBI Taxonomy" id="2126343"/>
    <lineage>
        <taxon>Bacteria</taxon>
        <taxon>Pseudomonadati</taxon>
        <taxon>Pseudomonadota</taxon>
        <taxon>Gammaproteobacteria</taxon>
        <taxon>Candidatus Kentrum</taxon>
    </lineage>
</organism>
<dbReference type="InterPro" id="IPR011042">
    <property type="entry name" value="6-blade_b-propeller_TolB-like"/>
</dbReference>
<dbReference type="GO" id="GO:0012505">
    <property type="term" value="C:endomembrane system"/>
    <property type="evidence" value="ECO:0007669"/>
    <property type="project" value="TreeGrafter"/>
</dbReference>
<reference evidence="5" key="1">
    <citation type="submission" date="2019-02" db="EMBL/GenBank/DDBJ databases">
        <authorList>
            <person name="Gruber-Vodicka R. H."/>
            <person name="Seah K. B. B."/>
        </authorList>
    </citation>
    <scope>NUCLEOTIDE SEQUENCE</scope>
    <source>
        <strain evidence="5">BECK_BY2</strain>
        <strain evidence="6">BECK_BY3</strain>
    </source>
</reference>
<dbReference type="FunFam" id="2.120.10.30:FF:000066">
    <property type="entry name" value="ABC transporter permease protein"/>
    <property type="match status" value="1"/>
</dbReference>
<dbReference type="SUPFAM" id="SSF63829">
    <property type="entry name" value="Calcium-dependent phosphotriesterase"/>
    <property type="match status" value="1"/>
</dbReference>
<proteinExistence type="inferred from homology"/>
<dbReference type="Pfam" id="PF03088">
    <property type="entry name" value="Str_synth"/>
    <property type="match status" value="1"/>
</dbReference>
<dbReference type="EMBL" id="CAADFY010000005">
    <property type="protein sequence ID" value="VFK52138.1"/>
    <property type="molecule type" value="Genomic_DNA"/>
</dbReference>
<comment type="similarity">
    <text evidence="1">Belongs to the strictosidine synthase family.</text>
</comment>
<keyword evidence="3" id="KW-0325">Glycoprotein</keyword>
<dbReference type="PANTHER" id="PTHR10426:SF88">
    <property type="entry name" value="ADIPOCYTE PLASMA MEMBRANE-ASSOCIATED PROTEIN HEMOMUCIN-RELATED"/>
    <property type="match status" value="1"/>
</dbReference>
<dbReference type="EMBL" id="CAADFV010000007">
    <property type="protein sequence ID" value="VFK52090.1"/>
    <property type="molecule type" value="Genomic_DNA"/>
</dbReference>
<dbReference type="AlphaFoldDB" id="A0A450ZE93"/>
<accession>A0A450ZE93</accession>
<dbReference type="Gene3D" id="2.120.10.30">
    <property type="entry name" value="TolB, C-terminal domain"/>
    <property type="match status" value="1"/>
</dbReference>
<sequence>MKYVYGFLLLLIIGVPTFVFMPAPIDSAAYDPPSAPRLTGAFTPNDALKETELLAAGLVYGPEDIDVDDEGRIYGGTQDGKIIRILKDGTVETFAETGGRPLGLHFDSQGNLMVCDAWKGLLSIDAQGVIETLSTEADGVFTNDLDIDAEGIIYFTDASHKFHQPEYKLDLMEAKPYGRFMSYDPRTKETHVLLKGLYFANGVALSENEDFVLVNETYRYRIIRYWLKGEKAGTHELFMDNLPGFPDGISSNRKGTFWLAIPAPRNATIDNLHTRPFLKDLLAKLPNFLLPKAKPYGLVLALDEEGNVTESLHDADGVHINGVASVQEHAGYLYMGNLHRDWVGRLKL</sequence>
<protein>
    <submittedName>
        <fullName evidence="5">Gluconolactonase</fullName>
    </submittedName>
</protein>
<dbReference type="InterPro" id="IPR018119">
    <property type="entry name" value="Strictosidine_synth_cons-reg"/>
</dbReference>
<evidence type="ECO:0000256" key="3">
    <source>
        <dbReference type="ARBA" id="ARBA00023180"/>
    </source>
</evidence>
<dbReference type="PANTHER" id="PTHR10426">
    <property type="entry name" value="STRICTOSIDINE SYNTHASE-RELATED"/>
    <property type="match status" value="1"/>
</dbReference>
<evidence type="ECO:0000313" key="5">
    <source>
        <dbReference type="EMBL" id="VFK52090.1"/>
    </source>
</evidence>
<dbReference type="Pfam" id="PF20067">
    <property type="entry name" value="SSL_N"/>
    <property type="match status" value="1"/>
</dbReference>
<evidence type="ECO:0000259" key="4">
    <source>
        <dbReference type="Pfam" id="PF03088"/>
    </source>
</evidence>
<evidence type="ECO:0000256" key="1">
    <source>
        <dbReference type="ARBA" id="ARBA00009191"/>
    </source>
</evidence>
<feature type="domain" description="Strictosidine synthase conserved region" evidence="4">
    <location>
        <begin position="143"/>
        <end position="230"/>
    </location>
</feature>
<gene>
    <name evidence="5" type="ORF">BECKTUN1418E_GA0071001_100721</name>
    <name evidence="6" type="ORF">BECKTUN1418F_GA0071002_100520</name>
</gene>
<evidence type="ECO:0000256" key="2">
    <source>
        <dbReference type="ARBA" id="ARBA00022553"/>
    </source>
</evidence>
<name>A0A450ZE93_9GAMM</name>